<evidence type="ECO:0000313" key="3">
    <source>
        <dbReference type="Proteomes" id="UP000692954"/>
    </source>
</evidence>
<keyword evidence="3" id="KW-1185">Reference proteome</keyword>
<dbReference type="OrthoDB" id="294400at2759"/>
<evidence type="ECO:0000256" key="1">
    <source>
        <dbReference type="SAM" id="Coils"/>
    </source>
</evidence>
<evidence type="ECO:0000313" key="2">
    <source>
        <dbReference type="EMBL" id="CAD8124241.1"/>
    </source>
</evidence>
<name>A0A8S1R7N4_9CILI</name>
<comment type="caution">
    <text evidence="2">The sequence shown here is derived from an EMBL/GenBank/DDBJ whole genome shotgun (WGS) entry which is preliminary data.</text>
</comment>
<organism evidence="2 3">
    <name type="scientific">Paramecium sonneborni</name>
    <dbReference type="NCBI Taxonomy" id="65129"/>
    <lineage>
        <taxon>Eukaryota</taxon>
        <taxon>Sar</taxon>
        <taxon>Alveolata</taxon>
        <taxon>Ciliophora</taxon>
        <taxon>Intramacronucleata</taxon>
        <taxon>Oligohymenophorea</taxon>
        <taxon>Peniculida</taxon>
        <taxon>Parameciidae</taxon>
        <taxon>Paramecium</taxon>
    </lineage>
</organism>
<proteinExistence type="predicted"/>
<dbReference type="AlphaFoldDB" id="A0A8S1R7N4"/>
<feature type="coiled-coil region" evidence="1">
    <location>
        <begin position="58"/>
        <end position="113"/>
    </location>
</feature>
<dbReference type="EMBL" id="CAJJDN010000150">
    <property type="protein sequence ID" value="CAD8124241.1"/>
    <property type="molecule type" value="Genomic_DNA"/>
</dbReference>
<keyword evidence="1" id="KW-0175">Coiled coil</keyword>
<dbReference type="Proteomes" id="UP000692954">
    <property type="component" value="Unassembled WGS sequence"/>
</dbReference>
<accession>A0A8S1R7N4</accession>
<reference evidence="2" key="1">
    <citation type="submission" date="2021-01" db="EMBL/GenBank/DDBJ databases">
        <authorList>
            <consortium name="Genoscope - CEA"/>
            <person name="William W."/>
        </authorList>
    </citation>
    <scope>NUCLEOTIDE SEQUENCE</scope>
</reference>
<gene>
    <name evidence="2" type="ORF">PSON_ATCC_30995.1.T1500020</name>
</gene>
<sequence>MKQEDDKDFDTLASIWMHMKQQIDNVNEKSNVQIKLQNNSQQVFSQVKYNPKNISIQIQKQQEELFQKNTKLIDAQQKINELEEINIKLNKEIETLQKEKELILQKFEMIEEVIDSFQMDKSSNRLIRLENDQLKQDITRLLGLLKQTKEFNDIQIENNQHYIQQGEFQQQKSKVIENGNKKVEVQVQEEIFWIPKKVIEIINNIEMNYSQKNELLINLNSTFYEYYTAKINKLKQQADNEINNLKRQLNSRIPYDGIMTQKKTERNLKVQFSDQKSESKKSKETINRNLFQKVDEQLKVSKVIDKTQIFMEGATWIMEKINNEILSYEIDVKSLNQELSIKIDTLINEEDLAYKNIVNKIFKWITDASEEQIYSLKEKLNCIMESTQSRATTRRTFQITENVLN</sequence>
<protein>
    <submittedName>
        <fullName evidence="2">Uncharacterized protein</fullName>
    </submittedName>
</protein>
<feature type="coiled-coil region" evidence="1">
    <location>
        <begin position="224"/>
        <end position="251"/>
    </location>
</feature>